<proteinExistence type="predicted"/>
<keyword evidence="2" id="KW-1185">Reference proteome</keyword>
<dbReference type="EMBL" id="JAABOA010002828">
    <property type="protein sequence ID" value="KAF9579354.1"/>
    <property type="molecule type" value="Genomic_DNA"/>
</dbReference>
<evidence type="ECO:0000313" key="1">
    <source>
        <dbReference type="EMBL" id="KAF9579354.1"/>
    </source>
</evidence>
<sequence>MSIRVSMSCVVNTMSQRVSDYLEEMSEEDLISDAVALCAISGFEEHPSLQYLTKYTETLNDVGVYQLRKKLIVDWGLLHSKNKEDHLSGDAKVEDRVLQILIHLCDFVIHPPFRKVSPSEADCLQLWAVIFGILTNNVSIHTGEKMLEASKIMKRWQTEEYGDVSEAGRKVDCLFMFDGIELSNLEIKHSHISKTDLAIQNKKNIRLARCIQESHVALGVEDASVFMADVCGFVAVFYQLRPMGDISVVGKITPSLVQLPETEFDLAEFL</sequence>
<dbReference type="Proteomes" id="UP000780801">
    <property type="component" value="Unassembled WGS sequence"/>
</dbReference>
<comment type="caution">
    <text evidence="1">The sequence shown here is derived from an EMBL/GenBank/DDBJ whole genome shotgun (WGS) entry which is preliminary data.</text>
</comment>
<dbReference type="AlphaFoldDB" id="A0A9P6KBJ5"/>
<accession>A0A9P6KBJ5</accession>
<dbReference type="OrthoDB" id="2444920at2759"/>
<evidence type="ECO:0000313" key="2">
    <source>
        <dbReference type="Proteomes" id="UP000780801"/>
    </source>
</evidence>
<feature type="non-terminal residue" evidence="1">
    <location>
        <position position="1"/>
    </location>
</feature>
<reference evidence="1" key="1">
    <citation type="journal article" date="2020" name="Fungal Divers.">
        <title>Resolving the Mortierellaceae phylogeny through synthesis of multi-gene phylogenetics and phylogenomics.</title>
        <authorList>
            <person name="Vandepol N."/>
            <person name="Liber J."/>
            <person name="Desiro A."/>
            <person name="Na H."/>
            <person name="Kennedy M."/>
            <person name="Barry K."/>
            <person name="Grigoriev I.V."/>
            <person name="Miller A.N."/>
            <person name="O'Donnell K."/>
            <person name="Stajich J.E."/>
            <person name="Bonito G."/>
        </authorList>
    </citation>
    <scope>NUCLEOTIDE SEQUENCE</scope>
    <source>
        <strain evidence="1">KOD1015</strain>
    </source>
</reference>
<organism evidence="1 2">
    <name type="scientific">Lunasporangiospora selenospora</name>
    <dbReference type="NCBI Taxonomy" id="979761"/>
    <lineage>
        <taxon>Eukaryota</taxon>
        <taxon>Fungi</taxon>
        <taxon>Fungi incertae sedis</taxon>
        <taxon>Mucoromycota</taxon>
        <taxon>Mortierellomycotina</taxon>
        <taxon>Mortierellomycetes</taxon>
        <taxon>Mortierellales</taxon>
        <taxon>Mortierellaceae</taxon>
        <taxon>Lunasporangiospora</taxon>
    </lineage>
</organism>
<name>A0A9P6KBJ5_9FUNG</name>
<protein>
    <submittedName>
        <fullName evidence="1">Uncharacterized protein</fullName>
    </submittedName>
</protein>
<gene>
    <name evidence="1" type="ORF">BGW38_004422</name>
</gene>